<dbReference type="PRINTS" id="PR01365">
    <property type="entry name" value="TELOMERASERT"/>
</dbReference>
<feature type="region of interest" description="Disordered" evidence="14">
    <location>
        <begin position="207"/>
        <end position="227"/>
    </location>
</feature>
<dbReference type="EC" id="2.7.7.49" evidence="2 13"/>
<evidence type="ECO:0000256" key="10">
    <source>
        <dbReference type="ARBA" id="ARBA00022918"/>
    </source>
</evidence>
<keyword evidence="4 13" id="KW-0158">Chromosome</keyword>
<name>A0AAV8V5E8_9RHOD</name>
<dbReference type="GO" id="GO:0000333">
    <property type="term" value="C:telomerase catalytic core complex"/>
    <property type="evidence" value="ECO:0007669"/>
    <property type="project" value="TreeGrafter"/>
</dbReference>
<evidence type="ECO:0000313" key="17">
    <source>
        <dbReference type="Proteomes" id="UP001157974"/>
    </source>
</evidence>
<feature type="domain" description="Reverse transcriptase" evidence="15">
    <location>
        <begin position="579"/>
        <end position="896"/>
    </location>
</feature>
<comment type="catalytic activity">
    <reaction evidence="12 13">
        <text>DNA(n) + a 2'-deoxyribonucleoside 5'-triphosphate = DNA(n+1) + diphosphate</text>
        <dbReference type="Rhea" id="RHEA:22508"/>
        <dbReference type="Rhea" id="RHEA-COMP:17339"/>
        <dbReference type="Rhea" id="RHEA-COMP:17340"/>
        <dbReference type="ChEBI" id="CHEBI:33019"/>
        <dbReference type="ChEBI" id="CHEBI:61560"/>
        <dbReference type="ChEBI" id="CHEBI:173112"/>
        <dbReference type="EC" id="2.7.7.49"/>
    </reaction>
</comment>
<dbReference type="InterPro" id="IPR021891">
    <property type="entry name" value="Telomerase_RBD"/>
</dbReference>
<evidence type="ECO:0000256" key="2">
    <source>
        <dbReference type="ARBA" id="ARBA00012493"/>
    </source>
</evidence>
<proteinExistence type="inferred from homology"/>
<evidence type="ECO:0000256" key="4">
    <source>
        <dbReference type="ARBA" id="ARBA00022454"/>
    </source>
</evidence>
<dbReference type="SMART" id="SM00975">
    <property type="entry name" value="Telomerase_RBD"/>
    <property type="match status" value="1"/>
</dbReference>
<dbReference type="PANTHER" id="PTHR12066">
    <property type="entry name" value="TELOMERASE REVERSE TRANSCRIPTASE"/>
    <property type="match status" value="1"/>
</dbReference>
<keyword evidence="7 13" id="KW-0479">Metal-binding</keyword>
<dbReference type="Pfam" id="PF12009">
    <property type="entry name" value="Telomerase_RBD"/>
    <property type="match status" value="1"/>
</dbReference>
<keyword evidence="11 13" id="KW-0539">Nucleus</keyword>
<keyword evidence="8 13" id="KW-0460">Magnesium</keyword>
<accession>A0AAV8V5E8</accession>
<evidence type="ECO:0000256" key="7">
    <source>
        <dbReference type="ARBA" id="ARBA00022723"/>
    </source>
</evidence>
<comment type="similarity">
    <text evidence="1 13">Belongs to the reverse transcriptase family. Telomerase subfamily.</text>
</comment>
<keyword evidence="9 13" id="KW-0779">Telomere</keyword>
<gene>
    <name evidence="16" type="ORF">NDN08_005636</name>
</gene>
<evidence type="ECO:0000256" key="1">
    <source>
        <dbReference type="ARBA" id="ARBA00008001"/>
    </source>
</evidence>
<dbReference type="PROSITE" id="PS50878">
    <property type="entry name" value="RT_POL"/>
    <property type="match status" value="1"/>
</dbReference>
<keyword evidence="6 13" id="KW-0548">Nucleotidyltransferase</keyword>
<dbReference type="GO" id="GO:0003720">
    <property type="term" value="F:telomerase activity"/>
    <property type="evidence" value="ECO:0007669"/>
    <property type="project" value="InterPro"/>
</dbReference>
<dbReference type="Gene3D" id="1.10.132.70">
    <property type="match status" value="1"/>
</dbReference>
<evidence type="ECO:0000256" key="14">
    <source>
        <dbReference type="SAM" id="MobiDB-lite"/>
    </source>
</evidence>
<dbReference type="GO" id="GO:0007004">
    <property type="term" value="P:telomere maintenance via telomerase"/>
    <property type="evidence" value="ECO:0007669"/>
    <property type="project" value="TreeGrafter"/>
</dbReference>
<dbReference type="EMBL" id="JAMWBK010000001">
    <property type="protein sequence ID" value="KAJ8908936.1"/>
    <property type="molecule type" value="Genomic_DNA"/>
</dbReference>
<dbReference type="Proteomes" id="UP001157974">
    <property type="component" value="Unassembled WGS sequence"/>
</dbReference>
<evidence type="ECO:0000256" key="3">
    <source>
        <dbReference type="ARBA" id="ARBA00016182"/>
    </source>
</evidence>
<evidence type="ECO:0000256" key="9">
    <source>
        <dbReference type="ARBA" id="ARBA00022895"/>
    </source>
</evidence>
<dbReference type="AlphaFoldDB" id="A0AAV8V5E8"/>
<dbReference type="GO" id="GO:0000781">
    <property type="term" value="C:chromosome, telomeric region"/>
    <property type="evidence" value="ECO:0007669"/>
    <property type="project" value="UniProtKB-SubCell"/>
</dbReference>
<sequence length="1095" mass="124505">MALGCGRPLKRQRETLAQGSDEATLRTVKRFFPSAWTLRDYAATNWPDAGLHSDNGLLADPQKRISSMLVSFHDRDQLKPPDAQPGTMTRNLQTEVVDKALIRLFEQQKRPQNVLCLGFYSDTSNGVSGPLNGISPRAPSTAVAIVKSPDFGLLLEVIGRQAMMFLLTKSCLHVPLAPGEHDGPRVGGETVHPRSTAAKVSFFQITGEPPGDIPSKRNPPPNRGARKVTKISPTIVNKLPLLYKGDLKYSEKEGFRGIFPSRHPLGRGKRGSKRNALKLFTQIFGKRNGRHLRATKKNRRRLEQLVTLLKQVLDRSAEKDLSYILHKHCPIPQHLRADESEATEDEESSAKSQHGNAFPDTDDAAGDSQNREGDYLYGESPEAISLSSSTTVSRNPRRSLSRRPEQRRKGLIRTDLDVPSLIRATTSSQSVGKFLFSACASVLPRELLGCSGNWIELRRAISTFVSLRKYDSMDIAPLINRMRVSQVHWLSISDARSGVCSHEDLVWRKDMLRSVICWIFRRVLSTLLKTVFYCSDRETTRMKVTYYRRPIWSHIRFCSTRTLLNDKFREIDHRTKDHIRLERLDRGLYFSYSKLRWIPKANGVRALQVNLMDNVDRGSKYAYYSSRSLWRNLGAILRHEIRSLGGSNVGTRAEIYRRYLSFSDEWRRAGKPRMFAAKFDVVSSFDTILSKRLVLDVLPRLIKGSDYLVLRYRKFNWISRRKGVRWARKVVVSENQEESSFLRLARNKICEQSRSSVLVDDVSVLHISRLDVLQALSHVILKNLVDVNGKFHLQSTGIPQGMPLSSMLAVMYYADLERSTELADYTRISSPSVNLRFVDDFFLATASQEAFTGYTKLMTAGFSEYGTAMSQRKSIVNYGNATGEFRVKIPWCGLLIDTFSMEVLVDYSRFKSCRIRDTIRIDSGPGWRETLWTAAVSQSFCMRLQVINLDEKINSNLTIGVNVFQAALVLLAKLSCYLSEIAAVRGFPSQTFSHFFKHFAENSIGSFTEKVLSMRSKAAAVKSQDSVRIWTREIDILTTLALRKSILSISSYKLRRSLDPYLSSVTDDLEGWKHCLRYQELTKHISTDEHNLFFR</sequence>
<comment type="caution">
    <text evidence="16">The sequence shown here is derived from an EMBL/GenBank/DDBJ whole genome shotgun (WGS) entry which is preliminary data.</text>
</comment>
<reference evidence="16 17" key="1">
    <citation type="journal article" date="2023" name="Nat. Commun.">
        <title>Origin of minicircular mitochondrial genomes in red algae.</title>
        <authorList>
            <person name="Lee Y."/>
            <person name="Cho C.H."/>
            <person name="Lee Y.M."/>
            <person name="Park S.I."/>
            <person name="Yang J.H."/>
            <person name="West J.A."/>
            <person name="Bhattacharya D."/>
            <person name="Yoon H.S."/>
        </authorList>
    </citation>
    <scope>NUCLEOTIDE SEQUENCE [LARGE SCALE GENOMIC DNA]</scope>
    <source>
        <strain evidence="16 17">CCMP1338</strain>
        <tissue evidence="16">Whole cell</tissue>
    </source>
</reference>
<organism evidence="16 17">
    <name type="scientific">Rhodosorus marinus</name>
    <dbReference type="NCBI Taxonomy" id="101924"/>
    <lineage>
        <taxon>Eukaryota</taxon>
        <taxon>Rhodophyta</taxon>
        <taxon>Stylonematophyceae</taxon>
        <taxon>Stylonematales</taxon>
        <taxon>Stylonemataceae</taxon>
        <taxon>Rhodosorus</taxon>
    </lineage>
</organism>
<evidence type="ECO:0000256" key="12">
    <source>
        <dbReference type="ARBA" id="ARBA00048173"/>
    </source>
</evidence>
<comment type="function">
    <text evidence="13">Telomerase is a ribonucleoprotein enzyme essential for the replication of chromosome termini in most eukaryotes. It elongates telomeres. It is a reverse transcriptase that adds simple sequence repeats to chromosome ends by copying a template sequence within the RNA component of the enzyme.</text>
</comment>
<dbReference type="InterPro" id="IPR003545">
    <property type="entry name" value="Telomerase_RT"/>
</dbReference>
<keyword evidence="10 13" id="KW-0695">RNA-directed DNA polymerase</keyword>
<evidence type="ECO:0000256" key="8">
    <source>
        <dbReference type="ARBA" id="ARBA00022842"/>
    </source>
</evidence>
<keyword evidence="17" id="KW-1185">Reference proteome</keyword>
<dbReference type="GO" id="GO:0046872">
    <property type="term" value="F:metal ion binding"/>
    <property type="evidence" value="ECO:0007669"/>
    <property type="project" value="UniProtKB-KW"/>
</dbReference>
<dbReference type="PANTHER" id="PTHR12066:SF0">
    <property type="entry name" value="TELOMERASE REVERSE TRANSCRIPTASE"/>
    <property type="match status" value="1"/>
</dbReference>
<evidence type="ECO:0000256" key="5">
    <source>
        <dbReference type="ARBA" id="ARBA00022679"/>
    </source>
</evidence>
<feature type="region of interest" description="Disordered" evidence="14">
    <location>
        <begin position="337"/>
        <end position="408"/>
    </location>
</feature>
<dbReference type="GO" id="GO:0042162">
    <property type="term" value="F:telomeric DNA binding"/>
    <property type="evidence" value="ECO:0007669"/>
    <property type="project" value="TreeGrafter"/>
</dbReference>
<dbReference type="InterPro" id="IPR000477">
    <property type="entry name" value="RT_dom"/>
</dbReference>
<keyword evidence="5 13" id="KW-0808">Transferase</keyword>
<evidence type="ECO:0000256" key="11">
    <source>
        <dbReference type="ARBA" id="ARBA00023242"/>
    </source>
</evidence>
<evidence type="ECO:0000259" key="15">
    <source>
        <dbReference type="PROSITE" id="PS50878"/>
    </source>
</evidence>
<protein>
    <recommendedName>
        <fullName evidence="3 13">Telomerase reverse transcriptase</fullName>
        <ecNumber evidence="2 13">2.7.7.49</ecNumber>
    </recommendedName>
    <alternativeName>
        <fullName evidence="13">Telomerase catalytic subunit</fullName>
    </alternativeName>
</protein>
<dbReference type="CDD" id="cd01648">
    <property type="entry name" value="TERT"/>
    <property type="match status" value="1"/>
</dbReference>
<evidence type="ECO:0000256" key="13">
    <source>
        <dbReference type="RuleBase" id="RU365061"/>
    </source>
</evidence>
<comment type="subcellular location">
    <subcellularLocation>
        <location evidence="13">Nucleus</location>
    </subcellularLocation>
    <subcellularLocation>
        <location evidence="13">Chromosome</location>
        <location evidence="13">Telomere</location>
    </subcellularLocation>
</comment>
<dbReference type="GO" id="GO:0070034">
    <property type="term" value="F:telomerase RNA binding"/>
    <property type="evidence" value="ECO:0007669"/>
    <property type="project" value="TreeGrafter"/>
</dbReference>
<evidence type="ECO:0000256" key="6">
    <source>
        <dbReference type="ARBA" id="ARBA00022695"/>
    </source>
</evidence>
<evidence type="ECO:0000313" key="16">
    <source>
        <dbReference type="EMBL" id="KAJ8908936.1"/>
    </source>
</evidence>